<feature type="transmembrane region" description="Helical" evidence="8">
    <location>
        <begin position="421"/>
        <end position="441"/>
    </location>
</feature>
<dbReference type="EMBL" id="JAUSTT010000014">
    <property type="protein sequence ID" value="MDQ0176643.1"/>
    <property type="molecule type" value="Genomic_DNA"/>
</dbReference>
<evidence type="ECO:0000256" key="3">
    <source>
        <dbReference type="ARBA" id="ARBA00022448"/>
    </source>
</evidence>
<dbReference type="CDD" id="cd06550">
    <property type="entry name" value="TM_ABC_iron-siderophores_like"/>
    <property type="match status" value="2"/>
</dbReference>
<dbReference type="Proteomes" id="UP001223586">
    <property type="component" value="Unassembled WGS sequence"/>
</dbReference>
<evidence type="ECO:0000256" key="2">
    <source>
        <dbReference type="ARBA" id="ARBA00007935"/>
    </source>
</evidence>
<feature type="transmembrane region" description="Helical" evidence="8">
    <location>
        <begin position="479"/>
        <end position="498"/>
    </location>
</feature>
<feature type="transmembrane region" description="Helical" evidence="8">
    <location>
        <begin position="191"/>
        <end position="207"/>
    </location>
</feature>
<feature type="transmembrane region" description="Helical" evidence="8">
    <location>
        <begin position="142"/>
        <end position="159"/>
    </location>
</feature>
<keyword evidence="3" id="KW-0813">Transport</keyword>
<evidence type="ECO:0000256" key="8">
    <source>
        <dbReference type="SAM" id="Phobius"/>
    </source>
</evidence>
<evidence type="ECO:0000256" key="4">
    <source>
        <dbReference type="ARBA" id="ARBA00022475"/>
    </source>
</evidence>
<dbReference type="PANTHER" id="PTHR30472:SF37">
    <property type="entry name" value="FE(3+) DICITRATE TRANSPORT SYSTEM PERMEASE PROTEIN FECD-RELATED"/>
    <property type="match status" value="1"/>
</dbReference>
<keyword evidence="5 8" id="KW-0812">Transmembrane</keyword>
<feature type="transmembrane region" description="Helical" evidence="8">
    <location>
        <begin position="345"/>
        <end position="373"/>
    </location>
</feature>
<feature type="transmembrane region" description="Helical" evidence="8">
    <location>
        <begin position="275"/>
        <end position="296"/>
    </location>
</feature>
<reference evidence="9 10" key="1">
    <citation type="submission" date="2023-07" db="EMBL/GenBank/DDBJ databases">
        <title>Genomic Encyclopedia of Type Strains, Phase IV (KMG-IV): sequencing the most valuable type-strain genomes for metagenomic binning, comparative biology and taxonomic classification.</title>
        <authorList>
            <person name="Goeker M."/>
        </authorList>
    </citation>
    <scope>NUCLEOTIDE SEQUENCE [LARGE SCALE GENOMIC DNA]</scope>
    <source>
        <strain evidence="9 10">DSM 23837</strain>
    </source>
</reference>
<accession>A0ABT9WU49</accession>
<proteinExistence type="inferred from homology"/>
<evidence type="ECO:0000256" key="6">
    <source>
        <dbReference type="ARBA" id="ARBA00022989"/>
    </source>
</evidence>
<dbReference type="RefSeq" id="WP_307229961.1">
    <property type="nucleotide sequence ID" value="NZ_JAUSTT010000014.1"/>
</dbReference>
<protein>
    <submittedName>
        <fullName evidence="9">Iron complex transport system permease protein</fullName>
    </submittedName>
</protein>
<organism evidence="9 10">
    <name type="scientific">Bacillus chungangensis</name>
    <dbReference type="NCBI Taxonomy" id="587633"/>
    <lineage>
        <taxon>Bacteria</taxon>
        <taxon>Bacillati</taxon>
        <taxon>Bacillota</taxon>
        <taxon>Bacilli</taxon>
        <taxon>Bacillales</taxon>
        <taxon>Bacillaceae</taxon>
        <taxon>Bacillus</taxon>
    </lineage>
</organism>
<comment type="caution">
    <text evidence="9">The sequence shown here is derived from an EMBL/GenBank/DDBJ whole genome shotgun (WGS) entry which is preliminary data.</text>
</comment>
<comment type="subcellular location">
    <subcellularLocation>
        <location evidence="1">Cell membrane</location>
        <topology evidence="1">Multi-pass membrane protein</topology>
    </subcellularLocation>
</comment>
<dbReference type="PANTHER" id="PTHR30472">
    <property type="entry name" value="FERRIC ENTEROBACTIN TRANSPORT SYSTEM PERMEASE PROTEIN"/>
    <property type="match status" value="1"/>
</dbReference>
<feature type="transmembrane region" description="Helical" evidence="8">
    <location>
        <begin position="393"/>
        <end position="414"/>
    </location>
</feature>
<feature type="transmembrane region" description="Helical" evidence="8">
    <location>
        <begin position="605"/>
        <end position="626"/>
    </location>
</feature>
<gene>
    <name evidence="9" type="ORF">J2S08_002501</name>
</gene>
<evidence type="ECO:0000313" key="10">
    <source>
        <dbReference type="Proteomes" id="UP001223586"/>
    </source>
</evidence>
<evidence type="ECO:0000256" key="5">
    <source>
        <dbReference type="ARBA" id="ARBA00022692"/>
    </source>
</evidence>
<evidence type="ECO:0000256" key="1">
    <source>
        <dbReference type="ARBA" id="ARBA00004651"/>
    </source>
</evidence>
<name>A0ABT9WU49_9BACI</name>
<dbReference type="Pfam" id="PF01032">
    <property type="entry name" value="FecCD"/>
    <property type="match status" value="2"/>
</dbReference>
<dbReference type="InterPro" id="IPR037294">
    <property type="entry name" value="ABC_BtuC-like"/>
</dbReference>
<dbReference type="Gene3D" id="1.10.3470.10">
    <property type="entry name" value="ABC transporter involved in vitamin B12 uptake, BtuC"/>
    <property type="match status" value="2"/>
</dbReference>
<feature type="transmembrane region" description="Helical" evidence="8">
    <location>
        <begin position="88"/>
        <end position="111"/>
    </location>
</feature>
<keyword evidence="4" id="KW-1003">Cell membrane</keyword>
<sequence>MASSIKKTLAVLGGILLFLFLASIHLSQGQSSPGYFTFWQQLMDDEQQLTFFLYTRLPRFVVGCLAGAALAIAGMLMQTMTKNPLASASTLGIHSGAYFFVVASTIFFPSISGQHPLLVAFTGGLTAAVIVSWLVGRTLDPVRVALTGLIVSMLFASFTSALQLFFSNEAAGLFLWGSGTLLQLDWSGVQFAWPWLLGAILVAWLFGRKLDVLLLGDETAVGLGEKVGTIKTIGWIIAILLAATTVAVVGPIGFVGIIAPHLVRLLGFSQHRDMIVANIVIGAMLLITADIFVRIVSQSSELPVGAMTALVGGPWLVYLAVKMSKGRQGKQAVLDGNDYFPNKSILALILLCLSAAVLFLGISFGGTSFTPLYEITHELLHNVYVWDFRVPRVLTSFLVGMLMAASGVLLQAVLRNPLADASVLGVTSGAGMTAMLFLTVIPSLPIFFVPFGAFIGAFAVMATILYLSRRSGFQPTMLVLIGIALSAACSAIIQVLLVRSKLGVTQVLTWLSGSTYGSSWDSVLIAFLAVIICFPIVYYFSRTYDVLMFGEELAVGFGIKIDRTRLYMIIAGVFLSAVSVALVGTIGFVGLLAPHAARRMVGVKHMYVFPVSIVLGGIFLTFADFLGRYLLAPNDIPAGLLVSLVGAPYLLYLLKITGKMNRV</sequence>
<evidence type="ECO:0000256" key="7">
    <source>
        <dbReference type="ARBA" id="ARBA00023136"/>
    </source>
</evidence>
<keyword evidence="6 8" id="KW-1133">Transmembrane helix</keyword>
<feature type="transmembrane region" description="Helical" evidence="8">
    <location>
        <begin position="638"/>
        <end position="654"/>
    </location>
</feature>
<dbReference type="SUPFAM" id="SSF81345">
    <property type="entry name" value="ABC transporter involved in vitamin B12 uptake, BtuC"/>
    <property type="match status" value="2"/>
</dbReference>
<feature type="transmembrane region" description="Helical" evidence="8">
    <location>
        <begin position="53"/>
        <end position="76"/>
    </location>
</feature>
<feature type="transmembrane region" description="Helical" evidence="8">
    <location>
        <begin position="117"/>
        <end position="135"/>
    </location>
</feature>
<evidence type="ECO:0000313" key="9">
    <source>
        <dbReference type="EMBL" id="MDQ0176643.1"/>
    </source>
</evidence>
<feature type="transmembrane region" description="Helical" evidence="8">
    <location>
        <begin position="447"/>
        <end position="467"/>
    </location>
</feature>
<keyword evidence="10" id="KW-1185">Reference proteome</keyword>
<comment type="similarity">
    <text evidence="2">Belongs to the binding-protein-dependent transport system permease family. FecCD subfamily.</text>
</comment>
<feature type="transmembrane region" description="Helical" evidence="8">
    <location>
        <begin position="233"/>
        <end position="263"/>
    </location>
</feature>
<feature type="transmembrane region" description="Helical" evidence="8">
    <location>
        <begin position="518"/>
        <end position="540"/>
    </location>
</feature>
<dbReference type="InterPro" id="IPR000522">
    <property type="entry name" value="ABC_transptr_permease_BtuC"/>
</dbReference>
<feature type="transmembrane region" description="Helical" evidence="8">
    <location>
        <begin position="302"/>
        <end position="321"/>
    </location>
</feature>
<keyword evidence="7 8" id="KW-0472">Membrane</keyword>
<feature type="transmembrane region" description="Helical" evidence="8">
    <location>
        <begin position="566"/>
        <end position="593"/>
    </location>
</feature>